<dbReference type="RefSeq" id="WP_076529823.1">
    <property type="nucleotide sequence ID" value="NZ_BMEH01000002.1"/>
</dbReference>
<evidence type="ECO:0000313" key="2">
    <source>
        <dbReference type="EMBL" id="SIS85038.1"/>
    </source>
</evidence>
<accession>A0A1N7MG59</accession>
<dbReference type="EMBL" id="FTOT01000002">
    <property type="protein sequence ID" value="SIS85038.1"/>
    <property type="molecule type" value="Genomic_DNA"/>
</dbReference>
<sequence length="78" mass="8440">MLANPRTQAHIQLMTRMARVVGADLDHLGDAEWSVALERCCACANPGSCEDWLDDNSDGAPQPPRFCPNRKLMTAAAG</sequence>
<evidence type="ECO:0000313" key="3">
    <source>
        <dbReference type="Proteomes" id="UP000186141"/>
    </source>
</evidence>
<evidence type="ECO:0000259" key="1">
    <source>
        <dbReference type="Pfam" id="PF20056"/>
    </source>
</evidence>
<dbReference type="Proteomes" id="UP000186141">
    <property type="component" value="Unassembled WGS sequence"/>
</dbReference>
<proteinExistence type="predicted"/>
<reference evidence="2 3" key="1">
    <citation type="submission" date="2017-01" db="EMBL/GenBank/DDBJ databases">
        <authorList>
            <person name="Mah S.A."/>
            <person name="Swanson W.J."/>
            <person name="Moy G.W."/>
            <person name="Vacquier V.D."/>
        </authorList>
    </citation>
    <scope>NUCLEOTIDE SEQUENCE [LARGE SCALE GENOMIC DNA]</scope>
    <source>
        <strain evidence="2 3">DSM 26375</strain>
    </source>
</reference>
<name>A0A1N7MG59_9RHOB</name>
<organism evidence="2 3">
    <name type="scientific">Gemmobacter megaterium</name>
    <dbReference type="NCBI Taxonomy" id="1086013"/>
    <lineage>
        <taxon>Bacteria</taxon>
        <taxon>Pseudomonadati</taxon>
        <taxon>Pseudomonadota</taxon>
        <taxon>Alphaproteobacteria</taxon>
        <taxon>Rhodobacterales</taxon>
        <taxon>Paracoccaceae</taxon>
        <taxon>Gemmobacter</taxon>
    </lineage>
</organism>
<gene>
    <name evidence="2" type="ORF">SAMN05421774_102662</name>
</gene>
<protein>
    <recommendedName>
        <fullName evidence="1">DUF6455 domain-containing protein</fullName>
    </recommendedName>
</protein>
<dbReference type="OrthoDB" id="7961152at2"/>
<dbReference type="InterPro" id="IPR045601">
    <property type="entry name" value="DUF6455"/>
</dbReference>
<dbReference type="Pfam" id="PF20056">
    <property type="entry name" value="DUF6455"/>
    <property type="match status" value="1"/>
</dbReference>
<dbReference type="AlphaFoldDB" id="A0A1N7MG59"/>
<dbReference type="STRING" id="1086013.SAMN05421774_102662"/>
<feature type="domain" description="DUF6455" evidence="1">
    <location>
        <begin position="4"/>
        <end position="75"/>
    </location>
</feature>
<keyword evidence="3" id="KW-1185">Reference proteome</keyword>